<reference evidence="1 2" key="1">
    <citation type="submission" date="2016-04" db="EMBL/GenBank/DDBJ databases">
        <title>Genome analyses suggest a sexual origin of heterokaryosis in a supposedly ancient asexual fungus.</title>
        <authorList>
            <person name="Ropars J."/>
            <person name="Sedzielewska K."/>
            <person name="Noel J."/>
            <person name="Charron P."/>
            <person name="Farinelli L."/>
            <person name="Marton T."/>
            <person name="Kruger M."/>
            <person name="Pelin A."/>
            <person name="Brachmann A."/>
            <person name="Corradi N."/>
        </authorList>
    </citation>
    <scope>NUCLEOTIDE SEQUENCE [LARGE SCALE GENOMIC DNA]</scope>
    <source>
        <strain evidence="1 2">C2</strain>
    </source>
</reference>
<reference evidence="1 2" key="2">
    <citation type="submission" date="2017-10" db="EMBL/GenBank/DDBJ databases">
        <title>Extensive intraspecific genome diversity in a model arbuscular mycorrhizal fungus.</title>
        <authorList>
            <person name="Chen E.C.H."/>
            <person name="Morin E."/>
            <person name="Baudet D."/>
            <person name="Noel J."/>
            <person name="Ndikumana S."/>
            <person name="Charron P."/>
            <person name="St-Onge C."/>
            <person name="Giorgi J."/>
            <person name="Grigoriev I.V."/>
            <person name="Roux C."/>
            <person name="Martin F.M."/>
            <person name="Corradi N."/>
        </authorList>
    </citation>
    <scope>NUCLEOTIDE SEQUENCE [LARGE SCALE GENOMIC DNA]</scope>
    <source>
        <strain evidence="1 2">C2</strain>
    </source>
</reference>
<dbReference type="Proteomes" id="UP000233469">
    <property type="component" value="Unassembled WGS sequence"/>
</dbReference>
<name>A0A2N1MA48_9GLOM</name>
<evidence type="ECO:0000313" key="1">
    <source>
        <dbReference type="EMBL" id="PKK58484.1"/>
    </source>
</evidence>
<dbReference type="EMBL" id="LLXL01003566">
    <property type="protein sequence ID" value="PKK58484.1"/>
    <property type="molecule type" value="Genomic_DNA"/>
</dbReference>
<proteinExistence type="predicted"/>
<sequence length="50" mass="5825">MEFLTYIIKKSTNPFFIILGSLESPYSGLYRRKKSLLIESLDSGYLHLKL</sequence>
<protein>
    <submittedName>
        <fullName evidence="1">Uncharacterized protein</fullName>
    </submittedName>
</protein>
<feature type="non-terminal residue" evidence="1">
    <location>
        <position position="50"/>
    </location>
</feature>
<comment type="caution">
    <text evidence="1">The sequence shown here is derived from an EMBL/GenBank/DDBJ whole genome shotgun (WGS) entry which is preliminary data.</text>
</comment>
<organism evidence="1 2">
    <name type="scientific">Rhizophagus irregularis</name>
    <dbReference type="NCBI Taxonomy" id="588596"/>
    <lineage>
        <taxon>Eukaryota</taxon>
        <taxon>Fungi</taxon>
        <taxon>Fungi incertae sedis</taxon>
        <taxon>Mucoromycota</taxon>
        <taxon>Glomeromycotina</taxon>
        <taxon>Glomeromycetes</taxon>
        <taxon>Glomerales</taxon>
        <taxon>Glomeraceae</taxon>
        <taxon>Rhizophagus</taxon>
    </lineage>
</organism>
<evidence type="ECO:0000313" key="2">
    <source>
        <dbReference type="Proteomes" id="UP000233469"/>
    </source>
</evidence>
<gene>
    <name evidence="1" type="ORF">RhiirC2_763380</name>
</gene>
<accession>A0A2N1MA48</accession>
<dbReference type="AlphaFoldDB" id="A0A2N1MA48"/>